<sequence length="360" mass="41740">MSDLINGNFNVPSRYEIMNLVGRGSQGVIMSAFDTVTNEQVAVKKLSRPFANSLCAKRAYREFALLNLVNHQNIIRLLNAFTPDQNINEFSDIYLVLEIVGGNLLQLDFQNLDNARLSYLIYQMFCGVNHLHKSGIMHRDLKPENIGITRQCKVKILDFGLARTNQQESTTFSEYVVARYYRAPEIILGADYDENVDVWSLGCIIFQMVTQTILFRGKSHDDQWNKIIEIIGSPNIEFYQLLSDFMKNYLIQKPQNNTRSWETILPNSNFFPVRENSIVEQIRDLLSKMIVIDPRERIRIRDAINHSFVNSWINLSEIDGPPSPSYNNFIEQSQFSVEEWKKIMFDQIKSYENQNQALSL</sequence>
<evidence type="ECO:0000313" key="2">
    <source>
        <dbReference type="WBParaSite" id="PS1159_v2.g18208.t1"/>
    </source>
</evidence>
<proteinExistence type="predicted"/>
<name>A0AC35FLN1_9BILA</name>
<protein>
    <submittedName>
        <fullName evidence="2">Stress-activated protein kinase JNK</fullName>
    </submittedName>
</protein>
<reference evidence="2" key="1">
    <citation type="submission" date="2022-11" db="UniProtKB">
        <authorList>
            <consortium name="WormBaseParasite"/>
        </authorList>
    </citation>
    <scope>IDENTIFICATION</scope>
</reference>
<dbReference type="Proteomes" id="UP000887580">
    <property type="component" value="Unplaced"/>
</dbReference>
<evidence type="ECO:0000313" key="1">
    <source>
        <dbReference type="Proteomes" id="UP000887580"/>
    </source>
</evidence>
<dbReference type="WBParaSite" id="PS1159_v2.g18208.t1">
    <property type="protein sequence ID" value="PS1159_v2.g18208.t1"/>
    <property type="gene ID" value="PS1159_v2.g18208"/>
</dbReference>
<accession>A0AC35FLN1</accession>
<organism evidence="1 2">
    <name type="scientific">Panagrolaimus sp. PS1159</name>
    <dbReference type="NCBI Taxonomy" id="55785"/>
    <lineage>
        <taxon>Eukaryota</taxon>
        <taxon>Metazoa</taxon>
        <taxon>Ecdysozoa</taxon>
        <taxon>Nematoda</taxon>
        <taxon>Chromadorea</taxon>
        <taxon>Rhabditida</taxon>
        <taxon>Tylenchina</taxon>
        <taxon>Panagrolaimomorpha</taxon>
        <taxon>Panagrolaimoidea</taxon>
        <taxon>Panagrolaimidae</taxon>
        <taxon>Panagrolaimus</taxon>
    </lineage>
</organism>